<dbReference type="EMBL" id="AJJU01000009">
    <property type="protein sequence ID" value="EID74670.1"/>
    <property type="molecule type" value="Genomic_DNA"/>
</dbReference>
<organism evidence="1 2">
    <name type="scientific">Imtechella halotolerans K1</name>
    <dbReference type="NCBI Taxonomy" id="946077"/>
    <lineage>
        <taxon>Bacteria</taxon>
        <taxon>Pseudomonadati</taxon>
        <taxon>Bacteroidota</taxon>
        <taxon>Flavobacteriia</taxon>
        <taxon>Flavobacteriales</taxon>
        <taxon>Flavobacteriaceae</taxon>
        <taxon>Imtechella</taxon>
    </lineage>
</organism>
<protein>
    <recommendedName>
        <fullName evidence="3">Adhesin domain-containing protein</fullName>
    </recommendedName>
</protein>
<comment type="caution">
    <text evidence="1">The sequence shown here is derived from an EMBL/GenBank/DDBJ whole genome shotgun (WGS) entry which is preliminary data.</text>
</comment>
<proteinExistence type="predicted"/>
<dbReference type="OrthoDB" id="1117657at2"/>
<dbReference type="STRING" id="946077.W5A_07817"/>
<dbReference type="RefSeq" id="WP_008239186.1">
    <property type="nucleotide sequence ID" value="NZ_AJJU01000009.1"/>
</dbReference>
<evidence type="ECO:0000313" key="1">
    <source>
        <dbReference type="EMBL" id="EID74670.1"/>
    </source>
</evidence>
<evidence type="ECO:0008006" key="3">
    <source>
        <dbReference type="Google" id="ProtNLM"/>
    </source>
</evidence>
<evidence type="ECO:0000313" key="2">
    <source>
        <dbReference type="Proteomes" id="UP000005938"/>
    </source>
</evidence>
<dbReference type="eggNOG" id="COG3595">
    <property type="taxonomic scope" value="Bacteria"/>
</dbReference>
<accession>I0WE54</accession>
<gene>
    <name evidence="1" type="ORF">W5A_07817</name>
</gene>
<reference evidence="1 2" key="1">
    <citation type="journal article" date="2012" name="J. Bacteriol.">
        <title>Genome Sequence of the Halotolerant Bacterium Imtechella halotolerans K1T.</title>
        <authorList>
            <person name="Kumar S."/>
            <person name="Vikram S."/>
            <person name="Subramanian S."/>
            <person name="Raghava G.P."/>
            <person name="Pinnaka A.K."/>
        </authorList>
    </citation>
    <scope>NUCLEOTIDE SEQUENCE [LARGE SCALE GENOMIC DNA]</scope>
    <source>
        <strain evidence="1 2">K1</strain>
    </source>
</reference>
<sequence>MKTYYKIALILLVLPLSLLANGKMNGKYTKEKTIKKEFTVNKDALLKINNKYGNLHITSWDQSRTVIEVHITTNGNDESKVTQRLSEIDVLFEHNPSMVSASTNIKESNWKWGWKNNNVNMEINYIIKVPVTNRADLKNNYGSIQLNKLNNTATIICNYGRLDIGELWGDHNVLNFDYTSRSVIGFMKNGKINADYSGFILEKAGKIDLNADYTNAKIDRIDYLSFNTDYGNLTVDDVDYISGNFDYLTLRLGKINQFAKLEASYGSIKIDEVTKATNSVAINSRYTSIQLGYQPQWSFKFNINLKYAGLKGDEELDIQKKNTTNTSKYCEGEHLSGSATLSIDSEYGGVTLRKL</sequence>
<keyword evidence="2" id="KW-1185">Reference proteome</keyword>
<dbReference type="PATRIC" id="fig|946077.3.peg.1583"/>
<name>I0WE54_9FLAO</name>
<dbReference type="AlphaFoldDB" id="I0WE54"/>
<dbReference type="Proteomes" id="UP000005938">
    <property type="component" value="Unassembled WGS sequence"/>
</dbReference>